<dbReference type="EMBL" id="AOHX01000025">
    <property type="protein sequence ID" value="ELY48344.1"/>
    <property type="molecule type" value="Genomic_DNA"/>
</dbReference>
<keyword evidence="1" id="KW-1133">Transmembrane helix</keyword>
<keyword evidence="1" id="KW-0812">Transmembrane</keyword>
<organism evidence="2 3">
    <name type="scientific">Natronorubrum sulfidifaciens JCM 14089</name>
    <dbReference type="NCBI Taxonomy" id="1230460"/>
    <lineage>
        <taxon>Archaea</taxon>
        <taxon>Methanobacteriati</taxon>
        <taxon>Methanobacteriota</taxon>
        <taxon>Stenosarchaea group</taxon>
        <taxon>Halobacteria</taxon>
        <taxon>Halobacteriales</taxon>
        <taxon>Natrialbaceae</taxon>
        <taxon>Natronorubrum</taxon>
    </lineage>
</organism>
<dbReference type="RefSeq" id="WP_008159755.1">
    <property type="nucleotide sequence ID" value="NZ_AOHX01000025.1"/>
</dbReference>
<dbReference type="OrthoDB" id="170889at2157"/>
<proteinExistence type="predicted"/>
<evidence type="ECO:0000313" key="2">
    <source>
        <dbReference type="EMBL" id="ELY48344.1"/>
    </source>
</evidence>
<comment type="caution">
    <text evidence="2">The sequence shown here is derived from an EMBL/GenBank/DDBJ whole genome shotgun (WGS) entry which is preliminary data.</text>
</comment>
<evidence type="ECO:0000256" key="1">
    <source>
        <dbReference type="SAM" id="Phobius"/>
    </source>
</evidence>
<sequence length="59" mass="6459">MSLALVSAEFLTAIAMILLLIGVPLFVIAIIAVVTGYLQYDAEQYLEDLETDAPTRDDK</sequence>
<protein>
    <submittedName>
        <fullName evidence="2">Uncharacterized protein</fullName>
    </submittedName>
</protein>
<dbReference type="eggNOG" id="arCOG13444">
    <property type="taxonomic scope" value="Archaea"/>
</dbReference>
<keyword evidence="1" id="KW-0472">Membrane</keyword>
<accession>L9WFV9</accession>
<gene>
    <name evidence="2" type="ORF">C495_02690</name>
</gene>
<name>L9WFV9_9EURY</name>
<keyword evidence="3" id="KW-1185">Reference proteome</keyword>
<evidence type="ECO:0000313" key="3">
    <source>
        <dbReference type="Proteomes" id="UP000011661"/>
    </source>
</evidence>
<dbReference type="AlphaFoldDB" id="L9WFV9"/>
<feature type="transmembrane region" description="Helical" evidence="1">
    <location>
        <begin position="12"/>
        <end position="38"/>
    </location>
</feature>
<dbReference type="PATRIC" id="fig|1230460.4.peg.541"/>
<reference evidence="2 3" key="1">
    <citation type="journal article" date="2014" name="PLoS Genet.">
        <title>Phylogenetically driven sequencing of extremely halophilic archaea reveals strategies for static and dynamic osmo-response.</title>
        <authorList>
            <person name="Becker E.A."/>
            <person name="Seitzer P.M."/>
            <person name="Tritt A."/>
            <person name="Larsen D."/>
            <person name="Krusor M."/>
            <person name="Yao A.I."/>
            <person name="Wu D."/>
            <person name="Madern D."/>
            <person name="Eisen J.A."/>
            <person name="Darling A.E."/>
            <person name="Facciotti M.T."/>
        </authorList>
    </citation>
    <scope>NUCLEOTIDE SEQUENCE [LARGE SCALE GENOMIC DNA]</scope>
    <source>
        <strain evidence="2 3">JCM 14089</strain>
    </source>
</reference>
<dbReference type="Proteomes" id="UP000011661">
    <property type="component" value="Unassembled WGS sequence"/>
</dbReference>